<dbReference type="InterPro" id="IPR007215">
    <property type="entry name" value="Sulphur_relay_TusB/DsrH"/>
</dbReference>
<dbReference type="PATRIC" id="fig|151081.8.peg.972"/>
<dbReference type="GO" id="GO:0002143">
    <property type="term" value="P:tRNA wobble position uridine thiolation"/>
    <property type="evidence" value="ECO:0007669"/>
    <property type="project" value="InterPro"/>
</dbReference>
<dbReference type="EMBL" id="PNCG01000002">
    <property type="protein sequence ID" value="TMP88230.1"/>
    <property type="molecule type" value="Genomic_DNA"/>
</dbReference>
<gene>
    <name evidence="2" type="ORF">CWC05_01990</name>
    <name evidence="1" type="ORF">TW72_03395</name>
</gene>
<dbReference type="OrthoDB" id="6292594at2"/>
<dbReference type="Proteomes" id="UP000033664">
    <property type="component" value="Unassembled WGS sequence"/>
</dbReference>
<comment type="caution">
    <text evidence="1">The sequence shown here is derived from an EMBL/GenBank/DDBJ whole genome shotgun (WGS) entry which is preliminary data.</text>
</comment>
<dbReference type="Gene3D" id="3.40.1260.10">
    <property type="entry name" value="DsrEFH-like"/>
    <property type="match status" value="1"/>
</dbReference>
<reference evidence="2" key="4">
    <citation type="submission" date="2019-09" db="EMBL/GenBank/DDBJ databases">
        <title>Co-occurence of chitin degradation, pigmentation and bioactivity in marine Pseudoalteromonas.</title>
        <authorList>
            <person name="Sonnenschein E.C."/>
            <person name="Bech P.K."/>
        </authorList>
    </citation>
    <scope>NUCLEOTIDE SEQUENCE</scope>
    <source>
        <strain evidence="2">S2897</strain>
    </source>
</reference>
<organism evidence="1 3">
    <name type="scientific">Pseudoalteromonas ruthenica</name>
    <dbReference type="NCBI Taxonomy" id="151081"/>
    <lineage>
        <taxon>Bacteria</taxon>
        <taxon>Pseudomonadati</taxon>
        <taxon>Pseudomonadota</taxon>
        <taxon>Gammaproteobacteria</taxon>
        <taxon>Alteromonadales</taxon>
        <taxon>Pseudoalteromonadaceae</taxon>
        <taxon>Pseudoalteromonas</taxon>
    </lineage>
</organism>
<dbReference type="AlphaFoldDB" id="A0A0F4Q1V0"/>
<dbReference type="EMBL" id="JXXZ01000003">
    <property type="protein sequence ID" value="KJZ01340.1"/>
    <property type="molecule type" value="Genomic_DNA"/>
</dbReference>
<accession>A0A0F4Q1V0</accession>
<dbReference type="RefSeq" id="WP_045978713.1">
    <property type="nucleotide sequence ID" value="NZ_JXXY01000004.1"/>
</dbReference>
<dbReference type="STRING" id="151081.TW72_03395"/>
<keyword evidence="3" id="KW-1185">Reference proteome</keyword>
<dbReference type="GeneID" id="58227528"/>
<protein>
    <submittedName>
        <fullName evidence="1">Uncharacterized protein</fullName>
    </submittedName>
</protein>
<evidence type="ECO:0000313" key="2">
    <source>
        <dbReference type="EMBL" id="TMP88230.1"/>
    </source>
</evidence>
<dbReference type="InterPro" id="IPR027396">
    <property type="entry name" value="DsrEFH-like"/>
</dbReference>
<evidence type="ECO:0000313" key="1">
    <source>
        <dbReference type="EMBL" id="KJZ01340.1"/>
    </source>
</evidence>
<reference evidence="4" key="3">
    <citation type="submission" date="2019-06" db="EMBL/GenBank/DDBJ databases">
        <title>Co-occurence of chitin degradation, pigmentation and bioactivity in marine Pseudoalteromonas.</title>
        <authorList>
            <person name="Sonnenschein E.C."/>
            <person name="Bech P.K."/>
        </authorList>
    </citation>
    <scope>NUCLEOTIDE SEQUENCE [LARGE SCALE GENOMIC DNA]</scope>
    <source>
        <strain evidence="4">S2897</strain>
    </source>
</reference>
<name>A0A0F4Q1V0_9GAMM</name>
<evidence type="ECO:0000313" key="4">
    <source>
        <dbReference type="Proteomes" id="UP000305874"/>
    </source>
</evidence>
<reference evidence="2 4" key="2">
    <citation type="submission" date="2017-12" db="EMBL/GenBank/DDBJ databases">
        <authorList>
            <person name="Paulsen S."/>
            <person name="Gram L.K."/>
        </authorList>
    </citation>
    <scope>NUCLEOTIDE SEQUENCE [LARGE SCALE GENOMIC DNA]</scope>
    <source>
        <strain evidence="2 4">S2897</strain>
    </source>
</reference>
<evidence type="ECO:0000313" key="3">
    <source>
        <dbReference type="Proteomes" id="UP000033664"/>
    </source>
</evidence>
<dbReference type="Pfam" id="PF04077">
    <property type="entry name" value="DsrH"/>
    <property type="match status" value="1"/>
</dbReference>
<dbReference type="GO" id="GO:0005737">
    <property type="term" value="C:cytoplasm"/>
    <property type="evidence" value="ECO:0007669"/>
    <property type="project" value="InterPro"/>
</dbReference>
<sequence length="89" mass="9612">MSKGTLFIVRSALSEHPTLSSILSKEDGVLLRAEACYNASAFVGLGVATYALEQDVNACGGHHRTTGVTVINDAQWVELTLQYQRTISE</sequence>
<dbReference type="SUPFAM" id="SSF75169">
    <property type="entry name" value="DsrEFH-like"/>
    <property type="match status" value="1"/>
</dbReference>
<dbReference type="Proteomes" id="UP000305874">
    <property type="component" value="Unassembled WGS sequence"/>
</dbReference>
<reference evidence="1 3" key="1">
    <citation type="journal article" date="2015" name="BMC Genomics">
        <title>Genome mining reveals unlocked bioactive potential of marine Gram-negative bacteria.</title>
        <authorList>
            <person name="Machado H."/>
            <person name="Sonnenschein E.C."/>
            <person name="Melchiorsen J."/>
            <person name="Gram L."/>
        </authorList>
    </citation>
    <scope>NUCLEOTIDE SEQUENCE [LARGE SCALE GENOMIC DNA]</scope>
    <source>
        <strain evidence="1 3">S3137</strain>
    </source>
</reference>
<proteinExistence type="predicted"/>